<dbReference type="InterPro" id="IPR014001">
    <property type="entry name" value="Helicase_ATP-bd"/>
</dbReference>
<accession>A0A1G7PTC8</accession>
<evidence type="ECO:0000256" key="3">
    <source>
        <dbReference type="ARBA" id="ARBA00022722"/>
    </source>
</evidence>
<dbReference type="PANTHER" id="PTHR30195:SF15">
    <property type="entry name" value="TYPE I RESTRICTION ENZYME HINDI ENDONUCLEASE SUBUNIT"/>
    <property type="match status" value="1"/>
</dbReference>
<dbReference type="CDD" id="cd18800">
    <property type="entry name" value="SF2_C_EcoR124I-like"/>
    <property type="match status" value="1"/>
</dbReference>
<keyword evidence="4 10" id="KW-0547">Nucleotide-binding</keyword>
<name>A0A1G7PTC8_9SPHI</name>
<dbReference type="STRING" id="405671.SAMN05421827_10213"/>
<dbReference type="OrthoDB" id="9758243at2"/>
<dbReference type="GO" id="GO:0009035">
    <property type="term" value="F:type I site-specific deoxyribonuclease activity"/>
    <property type="evidence" value="ECO:0007669"/>
    <property type="project" value="UniProtKB-EC"/>
</dbReference>
<dbReference type="InterPro" id="IPR051268">
    <property type="entry name" value="Type-I_R_enzyme_R_subunit"/>
</dbReference>
<dbReference type="Gene3D" id="3.90.1570.50">
    <property type="match status" value="1"/>
</dbReference>
<evidence type="ECO:0000256" key="5">
    <source>
        <dbReference type="ARBA" id="ARBA00022747"/>
    </source>
</evidence>
<dbReference type="Proteomes" id="UP000199643">
    <property type="component" value="Unassembled WGS sequence"/>
</dbReference>
<reference evidence="14" key="1">
    <citation type="submission" date="2016-10" db="EMBL/GenBank/DDBJ databases">
        <authorList>
            <person name="Varghese N."/>
            <person name="Submissions S."/>
        </authorList>
    </citation>
    <scope>NUCLEOTIDE SEQUENCE [LARGE SCALE GENOMIC DNA]</scope>
    <source>
        <strain evidence="14">DSM 17933</strain>
    </source>
</reference>
<dbReference type="Gene3D" id="3.40.50.300">
    <property type="entry name" value="P-loop containing nucleotide triphosphate hydrolases"/>
    <property type="match status" value="2"/>
</dbReference>
<comment type="catalytic activity">
    <reaction evidence="1 10">
        <text>Endonucleolytic cleavage of DNA to give random double-stranded fragments with terminal 5'-phosphates, ATP is simultaneously hydrolyzed.</text>
        <dbReference type="EC" id="3.1.21.3"/>
    </reaction>
</comment>
<feature type="domain" description="Helicase ATP-binding" evidence="12">
    <location>
        <begin position="261"/>
        <end position="432"/>
    </location>
</feature>
<dbReference type="SUPFAM" id="SSF52540">
    <property type="entry name" value="P-loop containing nucleoside triphosphate hydrolases"/>
    <property type="match status" value="1"/>
</dbReference>
<dbReference type="NCBIfam" id="TIGR00348">
    <property type="entry name" value="hsdR"/>
    <property type="match status" value="1"/>
</dbReference>
<keyword evidence="7 10" id="KW-0378">Hydrolase</keyword>
<comment type="function">
    <text evidence="10">Subunit R is required for both nuclease and ATPase activities, but not for modification.</text>
</comment>
<evidence type="ECO:0000256" key="2">
    <source>
        <dbReference type="ARBA" id="ARBA00008598"/>
    </source>
</evidence>
<dbReference type="InterPro" id="IPR027417">
    <property type="entry name" value="P-loop_NTPase"/>
</dbReference>
<comment type="subunit">
    <text evidence="10">The type I restriction/modification system is composed of three polypeptides R, M and S.</text>
</comment>
<evidence type="ECO:0000256" key="8">
    <source>
        <dbReference type="ARBA" id="ARBA00022840"/>
    </source>
</evidence>
<keyword evidence="9 10" id="KW-0238">DNA-binding</keyword>
<dbReference type="PROSITE" id="PS51192">
    <property type="entry name" value="HELICASE_ATP_BIND_1"/>
    <property type="match status" value="1"/>
</dbReference>
<evidence type="ECO:0000256" key="11">
    <source>
        <dbReference type="SAM" id="Coils"/>
    </source>
</evidence>
<dbReference type="EMBL" id="FNCH01000002">
    <property type="protein sequence ID" value="SDF88869.1"/>
    <property type="molecule type" value="Genomic_DNA"/>
</dbReference>
<dbReference type="InterPro" id="IPR007409">
    <property type="entry name" value="Restrct_endonuc_type1_HsdR_N"/>
</dbReference>
<evidence type="ECO:0000313" key="14">
    <source>
        <dbReference type="Proteomes" id="UP000199643"/>
    </source>
</evidence>
<keyword evidence="11" id="KW-0175">Coiled coil</keyword>
<evidence type="ECO:0000256" key="1">
    <source>
        <dbReference type="ARBA" id="ARBA00000851"/>
    </source>
</evidence>
<dbReference type="InterPro" id="IPR055180">
    <property type="entry name" value="HsdR_RecA-like_helicase_dom_2"/>
</dbReference>
<feature type="coiled-coil region" evidence="11">
    <location>
        <begin position="905"/>
        <end position="939"/>
    </location>
</feature>
<evidence type="ECO:0000313" key="13">
    <source>
        <dbReference type="EMBL" id="SDF88869.1"/>
    </source>
</evidence>
<dbReference type="Pfam" id="PF22679">
    <property type="entry name" value="T1R_D3-like"/>
    <property type="match status" value="1"/>
</dbReference>
<dbReference type="SMART" id="SM00487">
    <property type="entry name" value="DEXDc"/>
    <property type="match status" value="1"/>
</dbReference>
<dbReference type="PANTHER" id="PTHR30195">
    <property type="entry name" value="TYPE I SITE-SPECIFIC DEOXYRIBONUCLEASE PROTEIN SUBUNIT M AND R"/>
    <property type="match status" value="1"/>
</dbReference>
<keyword evidence="5 10" id="KW-0680">Restriction system</keyword>
<dbReference type="CDD" id="cd18030">
    <property type="entry name" value="DEXHc_RE_I_HsdR"/>
    <property type="match status" value="1"/>
</dbReference>
<comment type="similarity">
    <text evidence="2 10">Belongs to the HsdR family.</text>
</comment>
<dbReference type="InterPro" id="IPR040980">
    <property type="entry name" value="SWI2_SNF2"/>
</dbReference>
<evidence type="ECO:0000259" key="12">
    <source>
        <dbReference type="PROSITE" id="PS51192"/>
    </source>
</evidence>
<keyword evidence="3" id="KW-0540">Nuclease</keyword>
<dbReference type="GO" id="GO:0009307">
    <property type="term" value="P:DNA restriction-modification system"/>
    <property type="evidence" value="ECO:0007669"/>
    <property type="project" value="UniProtKB-KW"/>
</dbReference>
<organism evidence="13 14">
    <name type="scientific">Pedobacter terrae</name>
    <dbReference type="NCBI Taxonomy" id="405671"/>
    <lineage>
        <taxon>Bacteria</taxon>
        <taxon>Pseudomonadati</taxon>
        <taxon>Bacteroidota</taxon>
        <taxon>Sphingobacteriia</taxon>
        <taxon>Sphingobacteriales</taxon>
        <taxon>Sphingobacteriaceae</taxon>
        <taxon>Pedobacter</taxon>
    </lineage>
</organism>
<evidence type="ECO:0000256" key="9">
    <source>
        <dbReference type="ARBA" id="ARBA00023125"/>
    </source>
</evidence>
<keyword evidence="14" id="KW-1185">Reference proteome</keyword>
<gene>
    <name evidence="13" type="ORF">SAMN05421827_10213</name>
</gene>
<dbReference type="RefSeq" id="WP_090496757.1">
    <property type="nucleotide sequence ID" value="NZ_FNCH01000002.1"/>
</dbReference>
<dbReference type="EC" id="3.1.21.3" evidence="10"/>
<evidence type="ECO:0000256" key="10">
    <source>
        <dbReference type="RuleBase" id="RU364115"/>
    </source>
</evidence>
<sequence>MINPIERITQNRIIQLFQKELGYTYYGNWEKREHNSNVEEVILKQNLLQRGYSETLADKAVKEVYDLATTNSGNLYHRNKAMYSILRYGVKARPDLGEQFDTIFPIDWQNFGKNEFGIAEEVTLTKGENNRRPDVVLYINGIAVGVLELKRGTTDISESINQSISNQRVLFNEWFYTTVQLLMAGNNTQGLKYGTIKTENKYYLAWKEDEADNEGYKLDKYIKKLCQKERLIDLVYNGVVFDAGQKKLPRPHQYFALKEAQNFVKRKEGGIIWHTQGSGKSLMMVMLGKWILENIANSRIVILTDRTELDDQIERVFKDVGETDVAKTRSGKELMAFLTSSRPRLVCSLIHKFGNKTETDFDAFIKDLQNNPVQTQGEIFVFIDECHRTQSGKLNQVMKAVLHNAVFIGFTGTPLLKEDKKTTMDVFGRYIHTYKFNEAVEDGVVKDLMYEGRAIEQKLTSQSKVDQWFEAKTAGLNDFQKNEIKKKWGTMQNVLSSKSRMEKIVTDIIVDFSVKPRLKSQNGNAILVASSIYEAAKYYSLFLNTELKNKCAIITSYNPHASDVSLEDTGADSETDKEFIYKIYTDLLKDVSIKGNKSKTETYEADAKEGFRKEPARMKLLIVVSKLLTGFDAPPCSYIYIDKKMQDHTLFQAICRVNRLDTDDKDYGYIIDYMELFGKVTDAINVYTSELDSEGFTKEEVGIQLKDRRKIAKDRLFTALETVESICENVAAPKDGLAYIRYFCGNTEIAEDLKATEYKRMALYKAIVEYIRAYANVKADFFSAEFTGAEIKRFNDKLEDYLNLREIIRKASGETIDLKAYEADMRFLIDTYIKAEESEVISPFENISLLDLLETDMDTAIDNLPNEIKGNPEAVAEVIENNVRSKIVEEHLLDPKYFDHMSVLLQELIERRKQETINYQQYLKEIAALIKQVNQGKEDGLPKSLNTKGKIALYHTLEDDEQLTLACEDAVQYAKQDGFRENLAKQKLVKKAIYHVVEDVKKVEEVYRIIDSHKDEY</sequence>
<protein>
    <recommendedName>
        <fullName evidence="10">Type I restriction enzyme endonuclease subunit</fullName>
        <shortName evidence="10">R protein</shortName>
        <ecNumber evidence="10">3.1.21.3</ecNumber>
    </recommendedName>
</protein>
<keyword evidence="6" id="KW-0255">Endonuclease</keyword>
<keyword evidence="8 10" id="KW-0067">ATP-binding</keyword>
<evidence type="ECO:0000256" key="4">
    <source>
        <dbReference type="ARBA" id="ARBA00022741"/>
    </source>
</evidence>
<dbReference type="CDD" id="cd22332">
    <property type="entry name" value="HsdR_N"/>
    <property type="match status" value="1"/>
</dbReference>
<dbReference type="Pfam" id="PF04313">
    <property type="entry name" value="HSDR_N"/>
    <property type="match status" value="1"/>
</dbReference>
<dbReference type="GO" id="GO:0005524">
    <property type="term" value="F:ATP binding"/>
    <property type="evidence" value="ECO:0007669"/>
    <property type="project" value="UniProtKB-KW"/>
</dbReference>
<evidence type="ECO:0000256" key="6">
    <source>
        <dbReference type="ARBA" id="ARBA00022759"/>
    </source>
</evidence>
<proteinExistence type="inferred from homology"/>
<evidence type="ECO:0000256" key="7">
    <source>
        <dbReference type="ARBA" id="ARBA00022801"/>
    </source>
</evidence>
<dbReference type="Pfam" id="PF18766">
    <property type="entry name" value="SWI2_SNF2"/>
    <property type="match status" value="1"/>
</dbReference>
<dbReference type="GO" id="GO:0003677">
    <property type="term" value="F:DNA binding"/>
    <property type="evidence" value="ECO:0007669"/>
    <property type="project" value="UniProtKB-KW"/>
</dbReference>
<dbReference type="InterPro" id="IPR004473">
    <property type="entry name" value="Restrct_endonuc_typeI_HsdR"/>
</dbReference>
<dbReference type="AlphaFoldDB" id="A0A1G7PTC8"/>